<keyword evidence="3" id="KW-1185">Reference proteome</keyword>
<dbReference type="Proteomes" id="UP001344632">
    <property type="component" value="Unassembled WGS sequence"/>
</dbReference>
<dbReference type="PROSITE" id="PS51257">
    <property type="entry name" value="PROKAR_LIPOPROTEIN"/>
    <property type="match status" value="1"/>
</dbReference>
<evidence type="ECO:0000313" key="3">
    <source>
        <dbReference type="Proteomes" id="UP001344632"/>
    </source>
</evidence>
<protein>
    <recommendedName>
        <fullName evidence="4">Lipoprotein</fullName>
    </recommendedName>
</protein>
<dbReference type="RefSeq" id="WP_326090635.1">
    <property type="nucleotide sequence ID" value="NZ_JARLKZ010000020.1"/>
</dbReference>
<name>A0ABU6GVY6_9BACL</name>
<keyword evidence="1" id="KW-0732">Signal</keyword>
<evidence type="ECO:0000313" key="2">
    <source>
        <dbReference type="EMBL" id="MEC0242875.1"/>
    </source>
</evidence>
<dbReference type="EMBL" id="JARLKZ010000020">
    <property type="protein sequence ID" value="MEC0242875.1"/>
    <property type="molecule type" value="Genomic_DNA"/>
</dbReference>
<organism evidence="2 3">
    <name type="scientific">Paenibacillus dokdonensis</name>
    <dbReference type="NCBI Taxonomy" id="2567944"/>
    <lineage>
        <taxon>Bacteria</taxon>
        <taxon>Bacillati</taxon>
        <taxon>Bacillota</taxon>
        <taxon>Bacilli</taxon>
        <taxon>Bacillales</taxon>
        <taxon>Paenibacillaceae</taxon>
        <taxon>Paenibacillus</taxon>
    </lineage>
</organism>
<gene>
    <name evidence="2" type="ORF">P4H66_23980</name>
</gene>
<evidence type="ECO:0000256" key="1">
    <source>
        <dbReference type="SAM" id="SignalP"/>
    </source>
</evidence>
<sequence>MNMYKAKAGLMIMLIPILLLGCTQKEQVDEKAMTTSVSHSWAYDFVHWNNVLYRLTDIKIAKIDREVDTVESLITDETIEGHGVYSNRFAEGTKLYSIPEISTDDAIAVKMNDGYYKMVNTVKERAEHKDQ</sequence>
<accession>A0ABU6GVY6</accession>
<proteinExistence type="predicted"/>
<feature type="signal peptide" evidence="1">
    <location>
        <begin position="1"/>
        <end position="21"/>
    </location>
</feature>
<reference evidence="2 3" key="1">
    <citation type="submission" date="2023-03" db="EMBL/GenBank/DDBJ databases">
        <title>Bacillus Genome Sequencing.</title>
        <authorList>
            <person name="Dunlap C."/>
        </authorList>
    </citation>
    <scope>NUCLEOTIDE SEQUENCE [LARGE SCALE GENOMIC DNA]</scope>
    <source>
        <strain evidence="2 3">BD-525</strain>
    </source>
</reference>
<comment type="caution">
    <text evidence="2">The sequence shown here is derived from an EMBL/GenBank/DDBJ whole genome shotgun (WGS) entry which is preliminary data.</text>
</comment>
<feature type="chain" id="PRO_5047416546" description="Lipoprotein" evidence="1">
    <location>
        <begin position="22"/>
        <end position="131"/>
    </location>
</feature>
<evidence type="ECO:0008006" key="4">
    <source>
        <dbReference type="Google" id="ProtNLM"/>
    </source>
</evidence>